<name>A0A2N9I520_FAGSY</name>
<proteinExistence type="predicted"/>
<feature type="compositionally biased region" description="Polar residues" evidence="1">
    <location>
        <begin position="39"/>
        <end position="53"/>
    </location>
</feature>
<evidence type="ECO:0000313" key="2">
    <source>
        <dbReference type="EMBL" id="SPD19174.1"/>
    </source>
</evidence>
<dbReference type="EMBL" id="OIVN01004774">
    <property type="protein sequence ID" value="SPD19174.1"/>
    <property type="molecule type" value="Genomic_DNA"/>
</dbReference>
<reference evidence="2" key="1">
    <citation type="submission" date="2018-02" db="EMBL/GenBank/DDBJ databases">
        <authorList>
            <person name="Cohen D.B."/>
            <person name="Kent A.D."/>
        </authorList>
    </citation>
    <scope>NUCLEOTIDE SEQUENCE</scope>
</reference>
<feature type="compositionally biased region" description="Basic and acidic residues" evidence="1">
    <location>
        <begin position="29"/>
        <end position="38"/>
    </location>
</feature>
<sequence>MSQRISERSEPSAPQKRAQLALEAEAKAKHTVSMEKRNGSVTGAPNITPFNQTGRLTRRSVGHENIVVIVAQFSQDPIFNPRTSQTSFSSGGGSNSFPMAIGSCYTSATASLQKAAEMGAKISDNSITPILLRGSTAATNNSSIVGDISQTGFLHSSLSMHSENGQAGDLFRQVSIGGGEKMT</sequence>
<evidence type="ECO:0000256" key="1">
    <source>
        <dbReference type="SAM" id="MobiDB-lite"/>
    </source>
</evidence>
<protein>
    <submittedName>
        <fullName evidence="2">Uncharacterized protein</fullName>
    </submittedName>
</protein>
<organism evidence="2">
    <name type="scientific">Fagus sylvatica</name>
    <name type="common">Beechnut</name>
    <dbReference type="NCBI Taxonomy" id="28930"/>
    <lineage>
        <taxon>Eukaryota</taxon>
        <taxon>Viridiplantae</taxon>
        <taxon>Streptophyta</taxon>
        <taxon>Embryophyta</taxon>
        <taxon>Tracheophyta</taxon>
        <taxon>Spermatophyta</taxon>
        <taxon>Magnoliopsida</taxon>
        <taxon>eudicotyledons</taxon>
        <taxon>Gunneridae</taxon>
        <taxon>Pentapetalae</taxon>
        <taxon>rosids</taxon>
        <taxon>fabids</taxon>
        <taxon>Fagales</taxon>
        <taxon>Fagaceae</taxon>
        <taxon>Fagus</taxon>
    </lineage>
</organism>
<feature type="region of interest" description="Disordered" evidence="1">
    <location>
        <begin position="29"/>
        <end position="53"/>
    </location>
</feature>
<dbReference type="AlphaFoldDB" id="A0A2N9I520"/>
<gene>
    <name evidence="2" type="ORF">FSB_LOCUS47056</name>
</gene>
<accession>A0A2N9I520</accession>